<organism evidence="2 3">
    <name type="scientific">Xaviernesmea oryzae</name>
    <dbReference type="NCBI Taxonomy" id="464029"/>
    <lineage>
        <taxon>Bacteria</taxon>
        <taxon>Pseudomonadati</taxon>
        <taxon>Pseudomonadota</taxon>
        <taxon>Alphaproteobacteria</taxon>
        <taxon>Hyphomicrobiales</taxon>
        <taxon>Rhizobiaceae</taxon>
        <taxon>Rhizobium/Agrobacterium group</taxon>
        <taxon>Xaviernesmea</taxon>
    </lineage>
</organism>
<dbReference type="EMBL" id="MKIP01000043">
    <property type="protein sequence ID" value="OLP59946.1"/>
    <property type="molecule type" value="Genomic_DNA"/>
</dbReference>
<evidence type="ECO:0000256" key="1">
    <source>
        <dbReference type="SAM" id="MobiDB-lite"/>
    </source>
</evidence>
<reference evidence="2 3" key="1">
    <citation type="submission" date="2016-09" db="EMBL/GenBank/DDBJ databases">
        <title>Rhizobium sp. nov., a novel species isolated from the rice rhizosphere.</title>
        <authorList>
            <person name="Zhao J."/>
            <person name="Zhang X."/>
        </authorList>
    </citation>
    <scope>NUCLEOTIDE SEQUENCE [LARGE SCALE GENOMIC DNA]</scope>
    <source>
        <strain evidence="2 3">1.7048</strain>
    </source>
</reference>
<dbReference type="Proteomes" id="UP000186364">
    <property type="component" value="Unassembled WGS sequence"/>
</dbReference>
<protein>
    <submittedName>
        <fullName evidence="2">Uncharacterized protein</fullName>
    </submittedName>
</protein>
<sequence length="59" mass="6099">MKTVPGAAAASSPAAITGAQEPQARPALSGLGLRRMATCAMADDDIGMAQWDTDRIRRA</sequence>
<keyword evidence="3" id="KW-1185">Reference proteome</keyword>
<gene>
    <name evidence="2" type="ORF">BJF93_10140</name>
</gene>
<accession>A0A1Q9AWX9</accession>
<comment type="caution">
    <text evidence="2">The sequence shown here is derived from an EMBL/GenBank/DDBJ whole genome shotgun (WGS) entry which is preliminary data.</text>
</comment>
<feature type="region of interest" description="Disordered" evidence="1">
    <location>
        <begin position="1"/>
        <end position="23"/>
    </location>
</feature>
<feature type="compositionally biased region" description="Low complexity" evidence="1">
    <location>
        <begin position="1"/>
        <end position="19"/>
    </location>
</feature>
<name>A0A1Q9AWX9_9HYPH</name>
<evidence type="ECO:0000313" key="2">
    <source>
        <dbReference type="EMBL" id="OLP59946.1"/>
    </source>
</evidence>
<proteinExistence type="predicted"/>
<evidence type="ECO:0000313" key="3">
    <source>
        <dbReference type="Proteomes" id="UP000186364"/>
    </source>
</evidence>
<dbReference type="AlphaFoldDB" id="A0A1Q9AWX9"/>